<dbReference type="RefSeq" id="XP_007768541.1">
    <property type="nucleotide sequence ID" value="XM_007770351.1"/>
</dbReference>
<keyword evidence="7" id="KW-0862">Zinc</keyword>
<feature type="region of interest" description="Disordered" evidence="9">
    <location>
        <begin position="310"/>
        <end position="418"/>
    </location>
</feature>
<evidence type="ECO:0000256" key="9">
    <source>
        <dbReference type="SAM" id="MobiDB-lite"/>
    </source>
</evidence>
<evidence type="ECO:0000256" key="8">
    <source>
        <dbReference type="PROSITE-ProRule" id="PRU00175"/>
    </source>
</evidence>
<dbReference type="InterPro" id="IPR013083">
    <property type="entry name" value="Znf_RING/FYVE/PHD"/>
</dbReference>
<dbReference type="GO" id="GO:0061630">
    <property type="term" value="F:ubiquitin protein ligase activity"/>
    <property type="evidence" value="ECO:0007669"/>
    <property type="project" value="UniProtKB-EC"/>
</dbReference>
<feature type="compositionally biased region" description="Polar residues" evidence="9">
    <location>
        <begin position="799"/>
        <end position="808"/>
    </location>
</feature>
<feature type="compositionally biased region" description="Gly residues" evidence="9">
    <location>
        <begin position="1077"/>
        <end position="1093"/>
    </location>
</feature>
<feature type="compositionally biased region" description="Low complexity" evidence="9">
    <location>
        <begin position="182"/>
        <end position="194"/>
    </location>
</feature>
<feature type="compositionally biased region" description="Basic and acidic residues" evidence="9">
    <location>
        <begin position="360"/>
        <end position="377"/>
    </location>
</feature>
<feature type="compositionally biased region" description="Basic residues" evidence="9">
    <location>
        <begin position="959"/>
        <end position="981"/>
    </location>
</feature>
<feature type="compositionally biased region" description="Polar residues" evidence="9">
    <location>
        <begin position="696"/>
        <end position="709"/>
    </location>
</feature>
<feature type="compositionally biased region" description="Low complexity" evidence="9">
    <location>
        <begin position="895"/>
        <end position="925"/>
    </location>
</feature>
<feature type="compositionally biased region" description="Low complexity" evidence="9">
    <location>
        <begin position="710"/>
        <end position="722"/>
    </location>
</feature>
<keyword evidence="3" id="KW-0808">Transferase</keyword>
<feature type="compositionally biased region" description="Low complexity" evidence="9">
    <location>
        <begin position="813"/>
        <end position="829"/>
    </location>
</feature>
<dbReference type="PROSITE" id="PS50089">
    <property type="entry name" value="ZF_RING_2"/>
    <property type="match status" value="1"/>
</dbReference>
<dbReference type="Gene3D" id="3.30.40.10">
    <property type="entry name" value="Zinc/RING finger domain, C3HC4 (zinc finger)"/>
    <property type="match status" value="1"/>
</dbReference>
<dbReference type="SUPFAM" id="SSF57850">
    <property type="entry name" value="RING/U-box"/>
    <property type="match status" value="1"/>
</dbReference>
<feature type="compositionally biased region" description="Basic and acidic residues" evidence="9">
    <location>
        <begin position="548"/>
        <end position="564"/>
    </location>
</feature>
<dbReference type="AlphaFoldDB" id="A0A5M3MQW3"/>
<feature type="region of interest" description="Disordered" evidence="9">
    <location>
        <begin position="957"/>
        <end position="982"/>
    </location>
</feature>
<feature type="compositionally biased region" description="Polar residues" evidence="9">
    <location>
        <begin position="833"/>
        <end position="851"/>
    </location>
</feature>
<keyword evidence="6" id="KW-0833">Ubl conjugation pathway</keyword>
<dbReference type="SMART" id="SM00744">
    <property type="entry name" value="RINGv"/>
    <property type="match status" value="1"/>
</dbReference>
<sequence>MGERIEQVDKRITLPDKREEVEQADRPRDQPRLPLTAEAQGRADAGVIATVRDSELSADTEQDEVVIQPPAPDNEPLQDYSLPDLPPVSPRAPSPDSEPELPPLPPLPQTQPQQAQPQQPQRFPPPGALVVVQGVVHTTDVSRPSNSNANTSSSDANVRTPSNATASRRPPSFPSQPRRRASSTPRPSTLSPSTAGDRRVRNRLSSVISRPPRVATPRPMSMLPSIPSSASASTSNEPSSSTSDSPWSSSDAGSSDPPSRGDTDRPSIDEPAGSNGSQGGALTPSSIDVLGTLLSVAAAATAASLLTGSSEPIFSTGLSNSAPNPNGNQPASPVSPASPFSPVSPSSPFSSATPQNDGSPARDRMRQVWSSLRDRLGLRNGPARPDGGVGGSSGNTGARATGDAGDHTRPDGSPMDAREIMLAEMARAFNLGLGINNANANANGAVNAGAAATSVRRRSGDGRIDVSQLGGGSAQSGTERERDGEEGDDEAGEARDSEDDLPPPDSFERFLIDLQADLRIALSHDPNAGAESSGSGSDPDPDAGLDGDADRGADRDGDVGRNERPVPNVTVTAPETGEPESELEVYDTAAEDLDVPSSPTFSTSVPLQGNRQEHPGMSGADDEFADMPPLSSFTDSSDEDSLDERSHVPQSQGRHEATPRVPQGQRTSSNHTPIATASMSRDETRHEAAATGRASGRTNVNANANRSGNAPTGAAGAATGTPSSMSRTEHRPGGGINWWRMYRFPAITSQQVQAHHGQFANQNQGEAQNNLPGGGHALSTSLGGAQTQAGEGQGHAMGSVSTQNPSTVGGSGANPPSAAATQSSTPSVPLASAFSSGMSTTAAHSRPQSLTHPRPIPNLDIGASSVSTNPGAMSPLQSSLSPSTSATPHFPTPSTPTSEFVPSTSAASAEGPPSSGNPSNTPLSGAAGAGSEQQQRAPAPSNVVVPVIVVGLQSVSMDRHHHHHHHAHPHTHPSTHPHHQQAHGVEPYVGNMEHDPMNVDPFGGAPDHAHTHRHGAAEAGADEDTNMNMDVDPDLFGDVDDHGFEHEHGGHDRASRGRSWGSRAANAFRNLRSGAPGAPGAGVGAGAGTGTGNGNARRAASQPRPDAPGSRTFLIYVIGGYYPPDHQIITGGNLDSFEALWELAELLGQVKPQTASKEDIEKSGLEIIKASMLKQYDEEQKITSNCVERCLICLDDYEPEDDVRVLACRHAFHQGCVDRWLETGKNNCPACRTKGVGGDGSVPQSPTSPTTASA</sequence>
<feature type="compositionally biased region" description="Basic and acidic residues" evidence="9">
    <location>
        <begin position="404"/>
        <end position="418"/>
    </location>
</feature>
<evidence type="ECO:0000256" key="7">
    <source>
        <dbReference type="ARBA" id="ARBA00022833"/>
    </source>
</evidence>
<evidence type="ECO:0000256" key="4">
    <source>
        <dbReference type="ARBA" id="ARBA00022723"/>
    </source>
</evidence>
<feature type="compositionally biased region" description="Acidic residues" evidence="9">
    <location>
        <begin position="484"/>
        <end position="502"/>
    </location>
</feature>
<proteinExistence type="predicted"/>
<evidence type="ECO:0000256" key="3">
    <source>
        <dbReference type="ARBA" id="ARBA00022679"/>
    </source>
</evidence>
<evidence type="ECO:0000256" key="6">
    <source>
        <dbReference type="ARBA" id="ARBA00022786"/>
    </source>
</evidence>
<feature type="compositionally biased region" description="Pro residues" evidence="9">
    <location>
        <begin position="100"/>
        <end position="109"/>
    </location>
</feature>
<feature type="compositionally biased region" description="Basic and acidic residues" evidence="9">
    <location>
        <begin position="643"/>
        <end position="658"/>
    </location>
</feature>
<dbReference type="SMART" id="SM00184">
    <property type="entry name" value="RING"/>
    <property type="match status" value="1"/>
</dbReference>
<dbReference type="InterPro" id="IPR045191">
    <property type="entry name" value="MBR1/2-like"/>
</dbReference>
<feature type="domain" description="RING-type" evidence="10">
    <location>
        <begin position="1190"/>
        <end position="1232"/>
    </location>
</feature>
<reference evidence="12" key="1">
    <citation type="journal article" date="2012" name="Science">
        <title>The Paleozoic origin of enzymatic lignin decomposition reconstructed from 31 fungal genomes.</title>
        <authorList>
            <person name="Floudas D."/>
            <person name="Binder M."/>
            <person name="Riley R."/>
            <person name="Barry K."/>
            <person name="Blanchette R.A."/>
            <person name="Henrissat B."/>
            <person name="Martinez A.T."/>
            <person name="Otillar R."/>
            <person name="Spatafora J.W."/>
            <person name="Yadav J.S."/>
            <person name="Aerts A."/>
            <person name="Benoit I."/>
            <person name="Boyd A."/>
            <person name="Carlson A."/>
            <person name="Copeland A."/>
            <person name="Coutinho P.M."/>
            <person name="de Vries R.P."/>
            <person name="Ferreira P."/>
            <person name="Findley K."/>
            <person name="Foster B."/>
            <person name="Gaskell J."/>
            <person name="Glotzer D."/>
            <person name="Gorecki P."/>
            <person name="Heitman J."/>
            <person name="Hesse C."/>
            <person name="Hori C."/>
            <person name="Igarashi K."/>
            <person name="Jurgens J.A."/>
            <person name="Kallen N."/>
            <person name="Kersten P."/>
            <person name="Kohler A."/>
            <person name="Kuees U."/>
            <person name="Kumar T.K.A."/>
            <person name="Kuo A."/>
            <person name="LaButti K."/>
            <person name="Larrondo L.F."/>
            <person name="Lindquist E."/>
            <person name="Ling A."/>
            <person name="Lombard V."/>
            <person name="Lucas S."/>
            <person name="Lundell T."/>
            <person name="Martin R."/>
            <person name="McLaughlin D.J."/>
            <person name="Morgenstern I."/>
            <person name="Morin E."/>
            <person name="Murat C."/>
            <person name="Nagy L.G."/>
            <person name="Nolan M."/>
            <person name="Ohm R.A."/>
            <person name="Patyshakuliyeva A."/>
            <person name="Rokas A."/>
            <person name="Ruiz-Duenas F.J."/>
            <person name="Sabat G."/>
            <person name="Salamov A."/>
            <person name="Samejima M."/>
            <person name="Schmutz J."/>
            <person name="Slot J.C."/>
            <person name="St John F."/>
            <person name="Stenlid J."/>
            <person name="Sun H."/>
            <person name="Sun S."/>
            <person name="Syed K."/>
            <person name="Tsang A."/>
            <person name="Wiebenga A."/>
            <person name="Young D."/>
            <person name="Pisabarro A."/>
            <person name="Eastwood D.C."/>
            <person name="Martin F."/>
            <person name="Cullen D."/>
            <person name="Grigoriev I.V."/>
            <person name="Hibbett D.S."/>
        </authorList>
    </citation>
    <scope>NUCLEOTIDE SEQUENCE [LARGE SCALE GENOMIC DNA]</scope>
    <source>
        <strain evidence="12">RWD-64-598 SS2</strain>
    </source>
</reference>
<dbReference type="OMA" id="VEMGQVH"/>
<feature type="region of interest" description="Disordered" evidence="9">
    <location>
        <begin position="1070"/>
        <end position="1107"/>
    </location>
</feature>
<dbReference type="EC" id="2.3.2.27" evidence="2"/>
<feature type="compositionally biased region" description="Low complexity" evidence="9">
    <location>
        <begin position="528"/>
        <end position="538"/>
    </location>
</feature>
<gene>
    <name evidence="11" type="ORF">CONPUDRAFT_165342</name>
</gene>
<dbReference type="OrthoDB" id="8062037at2759"/>
<feature type="compositionally biased region" description="Low complexity" evidence="9">
    <location>
        <begin position="783"/>
        <end position="796"/>
    </location>
</feature>
<feature type="compositionally biased region" description="Low complexity" evidence="9">
    <location>
        <begin position="874"/>
        <end position="889"/>
    </location>
</feature>
<keyword evidence="5 8" id="KW-0863">Zinc-finger</keyword>
<feature type="compositionally biased region" description="Polar residues" evidence="9">
    <location>
        <begin position="312"/>
        <end position="329"/>
    </location>
</feature>
<dbReference type="InterPro" id="IPR001841">
    <property type="entry name" value="Znf_RING"/>
</dbReference>
<organism evidence="11 12">
    <name type="scientific">Coniophora puteana (strain RWD-64-598)</name>
    <name type="common">Brown rot fungus</name>
    <dbReference type="NCBI Taxonomy" id="741705"/>
    <lineage>
        <taxon>Eukaryota</taxon>
        <taxon>Fungi</taxon>
        <taxon>Dikarya</taxon>
        <taxon>Basidiomycota</taxon>
        <taxon>Agaricomycotina</taxon>
        <taxon>Agaricomycetes</taxon>
        <taxon>Agaricomycetidae</taxon>
        <taxon>Boletales</taxon>
        <taxon>Coniophorineae</taxon>
        <taxon>Coniophoraceae</taxon>
        <taxon>Coniophora</taxon>
    </lineage>
</organism>
<keyword evidence="12" id="KW-1185">Reference proteome</keyword>
<dbReference type="CDD" id="cd16454">
    <property type="entry name" value="RING-H2_PA-TM-RING"/>
    <property type="match status" value="1"/>
</dbReference>
<dbReference type="PANTHER" id="PTHR22937:SF65">
    <property type="entry name" value="E3 UBIQUITIN-PROTEIN LIGASE ARK2C"/>
    <property type="match status" value="1"/>
</dbReference>
<dbReference type="InterPro" id="IPR011016">
    <property type="entry name" value="Znf_RING-CH"/>
</dbReference>
<dbReference type="KEGG" id="cput:CONPUDRAFT_165342"/>
<feature type="region of interest" description="Disordered" evidence="9">
    <location>
        <begin position="456"/>
        <end position="732"/>
    </location>
</feature>
<evidence type="ECO:0000313" key="11">
    <source>
        <dbReference type="EMBL" id="EIW81124.1"/>
    </source>
</evidence>
<dbReference type="FunFam" id="3.30.40.10:FF:000728">
    <property type="entry name" value="Unplaced genomic scaffold supercont1.4, whole genome shotgun sequence"/>
    <property type="match status" value="1"/>
</dbReference>
<dbReference type="Pfam" id="PF13639">
    <property type="entry name" value="zf-RING_2"/>
    <property type="match status" value="1"/>
</dbReference>
<evidence type="ECO:0000256" key="1">
    <source>
        <dbReference type="ARBA" id="ARBA00000900"/>
    </source>
</evidence>
<keyword evidence="4" id="KW-0479">Metal-binding</keyword>
<dbReference type="GO" id="GO:0008270">
    <property type="term" value="F:zinc ion binding"/>
    <property type="evidence" value="ECO:0007669"/>
    <property type="project" value="UniProtKB-KW"/>
</dbReference>
<dbReference type="Proteomes" id="UP000053558">
    <property type="component" value="Unassembled WGS sequence"/>
</dbReference>
<feature type="compositionally biased region" description="Low complexity" evidence="9">
    <location>
        <begin position="330"/>
        <end position="351"/>
    </location>
</feature>
<feature type="region of interest" description="Disordered" evidence="9">
    <location>
        <begin position="764"/>
        <end position="942"/>
    </location>
</feature>
<protein>
    <recommendedName>
        <fullName evidence="2">RING-type E3 ubiquitin transferase</fullName>
        <ecNumber evidence="2">2.3.2.27</ecNumber>
    </recommendedName>
</protein>
<name>A0A5M3MQW3_CONPW</name>
<dbReference type="GeneID" id="19205292"/>
<feature type="compositionally biased region" description="Pro residues" evidence="9">
    <location>
        <begin position="84"/>
        <end position="93"/>
    </location>
</feature>
<feature type="compositionally biased region" description="Low complexity" evidence="9">
    <location>
        <begin position="130"/>
        <end position="157"/>
    </location>
</feature>
<evidence type="ECO:0000256" key="5">
    <source>
        <dbReference type="ARBA" id="ARBA00022771"/>
    </source>
</evidence>
<feature type="region of interest" description="Disordered" evidence="9">
    <location>
        <begin position="1"/>
        <end position="285"/>
    </location>
</feature>
<dbReference type="EMBL" id="JH711578">
    <property type="protein sequence ID" value="EIW81124.1"/>
    <property type="molecule type" value="Genomic_DNA"/>
</dbReference>
<dbReference type="PANTHER" id="PTHR22937">
    <property type="entry name" value="E3 UBIQUITIN-PROTEIN LIGASE RNF165"/>
    <property type="match status" value="1"/>
</dbReference>
<evidence type="ECO:0000259" key="10">
    <source>
        <dbReference type="PROSITE" id="PS50089"/>
    </source>
</evidence>
<evidence type="ECO:0000313" key="12">
    <source>
        <dbReference type="Proteomes" id="UP000053558"/>
    </source>
</evidence>
<feature type="compositionally biased region" description="Polar residues" evidence="9">
    <location>
        <begin position="664"/>
        <end position="679"/>
    </location>
</feature>
<feature type="compositionally biased region" description="Acidic residues" evidence="9">
    <location>
        <begin position="577"/>
        <end position="594"/>
    </location>
</feature>
<accession>A0A5M3MQW3</accession>
<feature type="compositionally biased region" description="Low complexity" evidence="9">
    <location>
        <begin position="110"/>
        <end position="121"/>
    </location>
</feature>
<feature type="compositionally biased region" description="Low complexity" evidence="9">
    <location>
        <begin position="595"/>
        <end position="606"/>
    </location>
</feature>
<feature type="compositionally biased region" description="Basic and acidic residues" evidence="9">
    <location>
        <begin position="259"/>
        <end position="268"/>
    </location>
</feature>
<evidence type="ECO:0000256" key="2">
    <source>
        <dbReference type="ARBA" id="ARBA00012483"/>
    </source>
</evidence>
<comment type="catalytic activity">
    <reaction evidence="1">
        <text>S-ubiquitinyl-[E2 ubiquitin-conjugating enzyme]-L-cysteine + [acceptor protein]-L-lysine = [E2 ubiquitin-conjugating enzyme]-L-cysteine + N(6)-ubiquitinyl-[acceptor protein]-L-lysine.</text>
        <dbReference type="EC" id="2.3.2.27"/>
    </reaction>
</comment>
<feature type="compositionally biased region" description="Basic and acidic residues" evidence="9">
    <location>
        <begin position="1"/>
        <end position="31"/>
    </location>
</feature>
<feature type="compositionally biased region" description="Low complexity" evidence="9">
    <location>
        <begin position="217"/>
        <end position="258"/>
    </location>
</feature>
<comment type="caution">
    <text evidence="11">The sequence shown here is derived from an EMBL/GenBank/DDBJ whole genome shotgun (WGS) entry which is preliminary data.</text>
</comment>